<evidence type="ECO:0000313" key="3">
    <source>
        <dbReference type="Proteomes" id="UP001610335"/>
    </source>
</evidence>
<comment type="caution">
    <text evidence="2">The sequence shown here is derived from an EMBL/GenBank/DDBJ whole genome shotgun (WGS) entry which is preliminary data.</text>
</comment>
<proteinExistence type="predicted"/>
<keyword evidence="3" id="KW-1185">Reference proteome</keyword>
<organism evidence="2 3">
    <name type="scientific">Aspergillus cavernicola</name>
    <dbReference type="NCBI Taxonomy" id="176166"/>
    <lineage>
        <taxon>Eukaryota</taxon>
        <taxon>Fungi</taxon>
        <taxon>Dikarya</taxon>
        <taxon>Ascomycota</taxon>
        <taxon>Pezizomycotina</taxon>
        <taxon>Eurotiomycetes</taxon>
        <taxon>Eurotiomycetidae</taxon>
        <taxon>Eurotiales</taxon>
        <taxon>Aspergillaceae</taxon>
        <taxon>Aspergillus</taxon>
        <taxon>Aspergillus subgen. Nidulantes</taxon>
    </lineage>
</organism>
<reference evidence="2 3" key="1">
    <citation type="submission" date="2024-07" db="EMBL/GenBank/DDBJ databases">
        <title>Section-level genome sequencing and comparative genomics of Aspergillus sections Usti and Cavernicolus.</title>
        <authorList>
            <consortium name="Lawrence Berkeley National Laboratory"/>
            <person name="Nybo J.L."/>
            <person name="Vesth T.C."/>
            <person name="Theobald S."/>
            <person name="Frisvad J.C."/>
            <person name="Larsen T.O."/>
            <person name="Kjaerboelling I."/>
            <person name="Rothschild-Mancinelli K."/>
            <person name="Lyhne E.K."/>
            <person name="Kogle M.E."/>
            <person name="Barry K."/>
            <person name="Clum A."/>
            <person name="Na H."/>
            <person name="Ledsgaard L."/>
            <person name="Lin J."/>
            <person name="Lipzen A."/>
            <person name="Kuo A."/>
            <person name="Riley R."/>
            <person name="Mondo S."/>
            <person name="LaButti K."/>
            <person name="Haridas S."/>
            <person name="Pangalinan J."/>
            <person name="Salamov A.A."/>
            <person name="Simmons B.A."/>
            <person name="Magnuson J.K."/>
            <person name="Chen J."/>
            <person name="Drula E."/>
            <person name="Henrissat B."/>
            <person name="Wiebenga A."/>
            <person name="Lubbers R.J."/>
            <person name="Gomes A.C."/>
            <person name="Makela M.R."/>
            <person name="Stajich J."/>
            <person name="Grigoriev I.V."/>
            <person name="Mortensen U.H."/>
            <person name="De vries R.P."/>
            <person name="Baker S.E."/>
            <person name="Andersen M.R."/>
        </authorList>
    </citation>
    <scope>NUCLEOTIDE SEQUENCE [LARGE SCALE GENOMIC DNA]</scope>
    <source>
        <strain evidence="2 3">CBS 600.67</strain>
    </source>
</reference>
<dbReference type="Proteomes" id="UP001610335">
    <property type="component" value="Unassembled WGS sequence"/>
</dbReference>
<feature type="region of interest" description="Disordered" evidence="1">
    <location>
        <begin position="26"/>
        <end position="46"/>
    </location>
</feature>
<accession>A0ABR4J373</accession>
<gene>
    <name evidence="2" type="ORF">BDW59DRAFT_137949</name>
</gene>
<feature type="region of interest" description="Disordered" evidence="1">
    <location>
        <begin position="1"/>
        <end position="20"/>
    </location>
</feature>
<dbReference type="EMBL" id="JBFXLS010000002">
    <property type="protein sequence ID" value="KAL2834488.1"/>
    <property type="molecule type" value="Genomic_DNA"/>
</dbReference>
<name>A0ABR4J373_9EURO</name>
<feature type="compositionally biased region" description="Basic and acidic residues" evidence="1">
    <location>
        <begin position="1"/>
        <end position="12"/>
    </location>
</feature>
<evidence type="ECO:0000256" key="1">
    <source>
        <dbReference type="SAM" id="MobiDB-lite"/>
    </source>
</evidence>
<protein>
    <submittedName>
        <fullName evidence="2">Uncharacterized protein</fullName>
    </submittedName>
</protein>
<evidence type="ECO:0000313" key="2">
    <source>
        <dbReference type="EMBL" id="KAL2834488.1"/>
    </source>
</evidence>
<sequence>MANESSKLRQHYDSMGPPLRIVTKSCQPPSASAKGHSAVSGSQANTQTIKNGRKKLQMRATGNASIKSPLLNFDRKLITPLPEW</sequence>